<organism evidence="1 2">
    <name type="scientific">Stenotrophomonas maltophilia</name>
    <name type="common">Pseudomonas maltophilia</name>
    <name type="synonym">Xanthomonas maltophilia</name>
    <dbReference type="NCBI Taxonomy" id="40324"/>
    <lineage>
        <taxon>Bacteria</taxon>
        <taxon>Pseudomonadati</taxon>
        <taxon>Pseudomonadota</taxon>
        <taxon>Gammaproteobacteria</taxon>
        <taxon>Lysobacterales</taxon>
        <taxon>Lysobacteraceae</taxon>
        <taxon>Stenotrophomonas</taxon>
        <taxon>Stenotrophomonas maltophilia group</taxon>
    </lineage>
</organism>
<dbReference type="EMBL" id="NIVS01000007">
    <property type="protein sequence ID" value="OWQ56434.1"/>
    <property type="molecule type" value="Genomic_DNA"/>
</dbReference>
<proteinExistence type="predicted"/>
<name>A0A246HR25_STEMA</name>
<accession>A0A246HR25</accession>
<dbReference type="Proteomes" id="UP000198157">
    <property type="component" value="Unassembled WGS sequence"/>
</dbReference>
<evidence type="ECO:0000313" key="1">
    <source>
        <dbReference type="EMBL" id="OWQ56434.1"/>
    </source>
</evidence>
<sequence>MNMPCIDTFDLDRERWGVTSRSKRVWESDFSKGWRIKRVGARPQLAAPKPSLAYAKRSSHLAHLRSESALLAHSDMDGVAEPTELAYCSAEAFINGLWDSCLDFSLELSHDGEINFLYGNDVDLFHVHIDEVGVLSYYSRLDGVEEFGDEVSPQRFPNSGLHSFVERLK</sequence>
<dbReference type="AlphaFoldDB" id="A0A246HR25"/>
<comment type="caution">
    <text evidence="1">The sequence shown here is derived from an EMBL/GenBank/DDBJ whole genome shotgun (WGS) entry which is preliminary data.</text>
</comment>
<gene>
    <name evidence="1" type="ORF">CEE60_02875</name>
</gene>
<reference evidence="1 2" key="1">
    <citation type="submission" date="2017-06" db="EMBL/GenBank/DDBJ databases">
        <authorList>
            <person name="Kim H.J."/>
            <person name="Triplett B.A."/>
        </authorList>
    </citation>
    <scope>NUCLEOTIDE SEQUENCE [LARGE SCALE GENOMIC DNA]</scope>
    <source>
        <strain evidence="1 2">13146</strain>
    </source>
</reference>
<protein>
    <submittedName>
        <fullName evidence="1">Uncharacterized protein</fullName>
    </submittedName>
</protein>
<evidence type="ECO:0000313" key="2">
    <source>
        <dbReference type="Proteomes" id="UP000198157"/>
    </source>
</evidence>